<keyword evidence="4" id="KW-0540">Nuclease</keyword>
<evidence type="ECO:0000256" key="6">
    <source>
        <dbReference type="ARBA" id="ARBA00022839"/>
    </source>
</evidence>
<dbReference type="GO" id="GO:0003676">
    <property type="term" value="F:nucleic acid binding"/>
    <property type="evidence" value="ECO:0007669"/>
    <property type="project" value="InterPro"/>
</dbReference>
<evidence type="ECO:0000256" key="3">
    <source>
        <dbReference type="ARBA" id="ARBA00016937"/>
    </source>
</evidence>
<dbReference type="GeneID" id="103382002"/>
<evidence type="ECO:0000259" key="9">
    <source>
        <dbReference type="SMART" id="SM00479"/>
    </source>
</evidence>
<reference evidence="10" key="2">
    <citation type="submission" date="2025-08" db="UniProtKB">
        <authorList>
            <consortium name="Ensembl"/>
        </authorList>
    </citation>
    <scope>IDENTIFICATION</scope>
</reference>
<evidence type="ECO:0000256" key="2">
    <source>
        <dbReference type="ARBA" id="ARBA00010489"/>
    </source>
</evidence>
<dbReference type="PANTHER" id="PTHR12801:SF158">
    <property type="entry name" value="RNA EXONUCLEASE 4"/>
    <property type="match status" value="1"/>
</dbReference>
<dbReference type="CTD" id="57109"/>
<dbReference type="InterPro" id="IPR036397">
    <property type="entry name" value="RNaseH_sf"/>
</dbReference>
<feature type="domain" description="Exonuclease" evidence="9">
    <location>
        <begin position="228"/>
        <end position="389"/>
    </location>
</feature>
<dbReference type="GeneTree" id="ENSGT00940000159607"/>
<accession>A0A3P8WXT5</accession>
<dbReference type="InterPro" id="IPR013520">
    <property type="entry name" value="Ribonucl_H"/>
</dbReference>
<dbReference type="Gene3D" id="3.30.420.10">
    <property type="entry name" value="Ribonuclease H-like superfamily/Ribonuclease H"/>
    <property type="match status" value="1"/>
</dbReference>
<feature type="compositionally biased region" description="Basic and acidic residues" evidence="8">
    <location>
        <begin position="392"/>
        <end position="404"/>
    </location>
</feature>
<dbReference type="InterPro" id="IPR012337">
    <property type="entry name" value="RNaseH-like_sf"/>
</dbReference>
<feature type="region of interest" description="Disordered" evidence="8">
    <location>
        <begin position="112"/>
        <end position="163"/>
    </location>
</feature>
<name>A0A3P8WXT5_CYNSE</name>
<evidence type="ECO:0000256" key="5">
    <source>
        <dbReference type="ARBA" id="ARBA00022801"/>
    </source>
</evidence>
<evidence type="ECO:0000313" key="11">
    <source>
        <dbReference type="Proteomes" id="UP000265120"/>
    </source>
</evidence>
<dbReference type="GO" id="GO:0008408">
    <property type="term" value="F:3'-5' exonuclease activity"/>
    <property type="evidence" value="ECO:0007669"/>
    <property type="project" value="InterPro"/>
</dbReference>
<feature type="compositionally biased region" description="Basic and acidic residues" evidence="8">
    <location>
        <begin position="30"/>
        <end position="57"/>
    </location>
</feature>
<comment type="similarity">
    <text evidence="2">Belongs to the REXO4 family.</text>
</comment>
<evidence type="ECO:0000313" key="10">
    <source>
        <dbReference type="Ensembl" id="ENSCSEP00000030196.1"/>
    </source>
</evidence>
<proteinExistence type="inferred from homology"/>
<dbReference type="InParanoid" id="A0A3P8WXT5"/>
<feature type="region of interest" description="Disordered" evidence="8">
    <location>
        <begin position="392"/>
        <end position="422"/>
    </location>
</feature>
<keyword evidence="6" id="KW-0269">Exonuclease</keyword>
<evidence type="ECO:0000256" key="1">
    <source>
        <dbReference type="ARBA" id="ARBA00004123"/>
    </source>
</evidence>
<dbReference type="GO" id="GO:0005730">
    <property type="term" value="C:nucleolus"/>
    <property type="evidence" value="ECO:0007669"/>
    <property type="project" value="UniProtKB-ARBA"/>
</dbReference>
<keyword evidence="11" id="KW-1185">Reference proteome</keyword>
<dbReference type="Proteomes" id="UP000265120">
    <property type="component" value="Chromosome 8"/>
</dbReference>
<dbReference type="SUPFAM" id="SSF53098">
    <property type="entry name" value="Ribonuclease H-like"/>
    <property type="match status" value="1"/>
</dbReference>
<reference evidence="10 11" key="1">
    <citation type="journal article" date="2014" name="Nat. Genet.">
        <title>Whole-genome sequence of a flatfish provides insights into ZW sex chromosome evolution and adaptation to a benthic lifestyle.</title>
        <authorList>
            <person name="Chen S."/>
            <person name="Zhang G."/>
            <person name="Shao C."/>
            <person name="Huang Q."/>
            <person name="Liu G."/>
            <person name="Zhang P."/>
            <person name="Song W."/>
            <person name="An N."/>
            <person name="Chalopin D."/>
            <person name="Volff J.N."/>
            <person name="Hong Y."/>
            <person name="Li Q."/>
            <person name="Sha Z."/>
            <person name="Zhou H."/>
            <person name="Xie M."/>
            <person name="Yu Q."/>
            <person name="Liu Y."/>
            <person name="Xiang H."/>
            <person name="Wang N."/>
            <person name="Wu K."/>
            <person name="Yang C."/>
            <person name="Zhou Q."/>
            <person name="Liao X."/>
            <person name="Yang L."/>
            <person name="Hu Q."/>
            <person name="Zhang J."/>
            <person name="Meng L."/>
            <person name="Jin L."/>
            <person name="Tian Y."/>
            <person name="Lian J."/>
            <person name="Yang J."/>
            <person name="Miao G."/>
            <person name="Liu S."/>
            <person name="Liang Z."/>
            <person name="Yan F."/>
            <person name="Li Y."/>
            <person name="Sun B."/>
            <person name="Zhang H."/>
            <person name="Zhang J."/>
            <person name="Zhu Y."/>
            <person name="Du M."/>
            <person name="Zhao Y."/>
            <person name="Schartl M."/>
            <person name="Tang Q."/>
            <person name="Wang J."/>
        </authorList>
    </citation>
    <scope>NUCLEOTIDE SEQUENCE</scope>
</reference>
<protein>
    <recommendedName>
        <fullName evidence="3">RNA exonuclease 4</fullName>
    </recommendedName>
</protein>
<dbReference type="RefSeq" id="XP_008312869.1">
    <property type="nucleotide sequence ID" value="XM_008314647.3"/>
</dbReference>
<dbReference type="Pfam" id="PF00929">
    <property type="entry name" value="RNase_T"/>
    <property type="match status" value="1"/>
</dbReference>
<keyword evidence="5" id="KW-0378">Hydrolase</keyword>
<dbReference type="FunFam" id="3.30.420.10:FF:000007">
    <property type="entry name" value="Interferon-stimulated exonuclease gene 20"/>
    <property type="match status" value="1"/>
</dbReference>
<keyword evidence="7" id="KW-0539">Nucleus</keyword>
<organism evidence="10 11">
    <name type="scientific">Cynoglossus semilaevis</name>
    <name type="common">Tongue sole</name>
    <dbReference type="NCBI Taxonomy" id="244447"/>
    <lineage>
        <taxon>Eukaryota</taxon>
        <taxon>Metazoa</taxon>
        <taxon>Chordata</taxon>
        <taxon>Craniata</taxon>
        <taxon>Vertebrata</taxon>
        <taxon>Euteleostomi</taxon>
        <taxon>Actinopterygii</taxon>
        <taxon>Neopterygii</taxon>
        <taxon>Teleostei</taxon>
        <taxon>Neoteleostei</taxon>
        <taxon>Acanthomorphata</taxon>
        <taxon>Carangaria</taxon>
        <taxon>Pleuronectiformes</taxon>
        <taxon>Pleuronectoidei</taxon>
        <taxon>Cynoglossidae</taxon>
        <taxon>Cynoglossinae</taxon>
        <taxon>Cynoglossus</taxon>
    </lineage>
</organism>
<dbReference type="OMA" id="APANKEQ"/>
<reference evidence="10" key="3">
    <citation type="submission" date="2025-09" db="UniProtKB">
        <authorList>
            <consortium name="Ensembl"/>
        </authorList>
    </citation>
    <scope>IDENTIFICATION</scope>
</reference>
<sequence length="422" mass="47951">MSNINTNKKQHTANGKHSSKKNNAKKKRKFWFEEKPKSKRLESGNHREVELPKDAEHISANWKALQEILKNSEPSKRPLKGSSNQRHVLHTKKTTESSSAIVCKNNIGQKPRKCEEKEKHENVSHSVVPEDAQDGTGTVKHARPPNASKRKRKNGQPTNESIIKKKKMMVVEKKPTSDDLWFDDVDPDDIEATIGAEAADIIRKREHIHIQSTESALVKEKAFDGLTRAVAIDCEMVGVGPDGEDSILARVSLVNRFGKCIYDKFVKPTEKVTDYRTAVSGIRPKDIRNGEDVMIVRKEVAEIVQGRIIVGHAIHNDLKILLLDHPNKKIRDTQKYKPFRRTVKSVRPSLKVLCKEILNVKVQQGEHSSVQDAQATMRLYTMVKKKWEAEIKASHNKKDSDQKIIKRKPKLPRNTGRNPFGK</sequence>
<dbReference type="AlphaFoldDB" id="A0A3P8WXT5"/>
<dbReference type="KEGG" id="csem:103382002"/>
<feature type="compositionally biased region" description="Basic and acidic residues" evidence="8">
    <location>
        <begin position="112"/>
        <end position="123"/>
    </location>
</feature>
<dbReference type="Ensembl" id="ENSCSET00000030600.1">
    <property type="protein sequence ID" value="ENSCSEP00000030196.1"/>
    <property type="gene ID" value="ENSCSEG00000019343.1"/>
</dbReference>
<evidence type="ECO:0000256" key="8">
    <source>
        <dbReference type="SAM" id="MobiDB-lite"/>
    </source>
</evidence>
<feature type="region of interest" description="Disordered" evidence="8">
    <location>
        <begin position="1"/>
        <end position="57"/>
    </location>
</feature>
<dbReference type="STRING" id="244447.ENSCSEP00000030196"/>
<dbReference type="PANTHER" id="PTHR12801">
    <property type="entry name" value="RNA EXONUCLEASE REXO1 / RECO3 FAMILY MEMBER-RELATED"/>
    <property type="match status" value="1"/>
</dbReference>
<dbReference type="InterPro" id="IPR037431">
    <property type="entry name" value="REX4_DEDDh_dom"/>
</dbReference>
<dbReference type="SMART" id="SM00479">
    <property type="entry name" value="EXOIII"/>
    <property type="match status" value="1"/>
</dbReference>
<feature type="compositionally biased region" description="Polar residues" evidence="8">
    <location>
        <begin position="1"/>
        <end position="15"/>
    </location>
</feature>
<evidence type="ECO:0000256" key="4">
    <source>
        <dbReference type="ARBA" id="ARBA00022722"/>
    </source>
</evidence>
<feature type="compositionally biased region" description="Basic residues" evidence="8">
    <location>
        <begin position="140"/>
        <end position="154"/>
    </location>
</feature>
<feature type="compositionally biased region" description="Basic residues" evidence="8">
    <location>
        <begin position="17"/>
        <end position="29"/>
    </location>
</feature>
<dbReference type="CDD" id="cd06144">
    <property type="entry name" value="REX4_like"/>
    <property type="match status" value="1"/>
</dbReference>
<comment type="subcellular location">
    <subcellularLocation>
        <location evidence="1">Nucleus</location>
    </subcellularLocation>
</comment>
<feature type="region of interest" description="Disordered" evidence="8">
    <location>
        <begin position="69"/>
        <end position="97"/>
    </location>
</feature>
<dbReference type="FunCoup" id="A0A3P8WXT5">
    <property type="interactions" value="743"/>
</dbReference>
<evidence type="ECO:0000256" key="7">
    <source>
        <dbReference type="ARBA" id="ARBA00023242"/>
    </source>
</evidence>
<dbReference type="InterPro" id="IPR047021">
    <property type="entry name" value="REXO1/3/4-like"/>
</dbReference>
<dbReference type="GO" id="GO:0006308">
    <property type="term" value="P:DNA catabolic process"/>
    <property type="evidence" value="ECO:0007669"/>
    <property type="project" value="TreeGrafter"/>
</dbReference>
<dbReference type="OrthoDB" id="8191639at2759"/>
<dbReference type="GO" id="GO:0006364">
    <property type="term" value="P:rRNA processing"/>
    <property type="evidence" value="ECO:0007669"/>
    <property type="project" value="InterPro"/>
</dbReference>